<accession>A0A4Q9VSJ9</accession>
<organism evidence="4 5">
    <name type="scientific">Siculibacillus lacustris</name>
    <dbReference type="NCBI Taxonomy" id="1549641"/>
    <lineage>
        <taxon>Bacteria</taxon>
        <taxon>Pseudomonadati</taxon>
        <taxon>Pseudomonadota</taxon>
        <taxon>Alphaproteobacteria</taxon>
        <taxon>Hyphomicrobiales</taxon>
        <taxon>Ancalomicrobiaceae</taxon>
        <taxon>Siculibacillus</taxon>
    </lineage>
</organism>
<evidence type="ECO:0000259" key="3">
    <source>
        <dbReference type="Pfam" id="PF01425"/>
    </source>
</evidence>
<feature type="region of interest" description="Disordered" evidence="2">
    <location>
        <begin position="1"/>
        <end position="42"/>
    </location>
</feature>
<dbReference type="PANTHER" id="PTHR11895:SF151">
    <property type="entry name" value="GLUTAMYL-TRNA(GLN) AMIDOTRANSFERASE SUBUNIT A"/>
    <property type="match status" value="1"/>
</dbReference>
<feature type="domain" description="Amidase" evidence="3">
    <location>
        <begin position="61"/>
        <end position="454"/>
    </location>
</feature>
<dbReference type="InterPro" id="IPR036928">
    <property type="entry name" value="AS_sf"/>
</dbReference>
<sequence length="491" mass="51810">MGRRQLCTKLRQPTGAGRVPSRPSPRRGPVSRGEGRGVQPHELGARHAVAAIRARDLSCEELVRSCLDRIRTRDPLVKAWVHLDPDLAVARARECDKARAGGPLDGIPLGVKDVFSTFDMPTRCNSALYEGRPWGADAAAVDVLRASGAIVLGKTDTVEFALGGRRPLTRNPHDLDHTPGGSSAGSAAAVADRMVPLAIGTQTAGSIMRPAAFTGIFGFKPTHGLVGLEGTKVVAPSLDTVGWFARSVDDLRLVAEAFRLPKIATTAPCDGVAGLRIGLCLTPHRDSADAGVRGLLTVAAERLAAAGAEIEPVELATAFDRLTDHKDTVMYAEGSVALYPDYLRHRDALAAEFRDCVENVRAITPEGLRAAHDAIARLRIAFDRLCERRFDALLTPCTPGEAPHGLEATGDPIFNGLWTALHVPCVAVPAGRGPQGLPIGLQLVGPRYSDARLLAIAEAVAEVLGDLPPAGLTLSDGAAAVPRSRNGETIA</sequence>
<dbReference type="Gene3D" id="3.90.1300.10">
    <property type="entry name" value="Amidase signature (AS) domain"/>
    <property type="match status" value="1"/>
</dbReference>
<protein>
    <submittedName>
        <fullName evidence="4">Amidase</fullName>
    </submittedName>
</protein>
<proteinExistence type="inferred from homology"/>
<dbReference type="InterPro" id="IPR023631">
    <property type="entry name" value="Amidase_dom"/>
</dbReference>
<dbReference type="EMBL" id="SJFN01000009">
    <property type="protein sequence ID" value="TBW38964.1"/>
    <property type="molecule type" value="Genomic_DNA"/>
</dbReference>
<dbReference type="Pfam" id="PF01425">
    <property type="entry name" value="Amidase"/>
    <property type="match status" value="1"/>
</dbReference>
<name>A0A4Q9VSJ9_9HYPH</name>
<dbReference type="SUPFAM" id="SSF75304">
    <property type="entry name" value="Amidase signature (AS) enzymes"/>
    <property type="match status" value="1"/>
</dbReference>
<dbReference type="Proteomes" id="UP000292781">
    <property type="component" value="Unassembled WGS sequence"/>
</dbReference>
<dbReference type="GO" id="GO:0003824">
    <property type="term" value="F:catalytic activity"/>
    <property type="evidence" value="ECO:0007669"/>
    <property type="project" value="InterPro"/>
</dbReference>
<evidence type="ECO:0000256" key="2">
    <source>
        <dbReference type="SAM" id="MobiDB-lite"/>
    </source>
</evidence>
<evidence type="ECO:0000313" key="5">
    <source>
        <dbReference type="Proteomes" id="UP000292781"/>
    </source>
</evidence>
<gene>
    <name evidence="4" type="ORF">EYW49_07490</name>
</gene>
<reference evidence="4 5" key="1">
    <citation type="submission" date="2019-02" db="EMBL/GenBank/DDBJ databases">
        <title>Siculibacillus lacustris gen. nov., sp. nov., a new rosette-forming bacterium isolated from a freshwater crater lake (Lake St. Ana, Romania).</title>
        <authorList>
            <person name="Felfoldi T."/>
            <person name="Marton Z."/>
            <person name="Szabo A."/>
            <person name="Mentes A."/>
            <person name="Boka K."/>
            <person name="Marialigeti K."/>
            <person name="Mathe I."/>
            <person name="Koncz M."/>
            <person name="Schumann P."/>
            <person name="Toth E."/>
        </authorList>
    </citation>
    <scope>NUCLEOTIDE SEQUENCE [LARGE SCALE GENOMIC DNA]</scope>
    <source>
        <strain evidence="4 5">SA-279</strain>
    </source>
</reference>
<comment type="similarity">
    <text evidence="1">Belongs to the amidase family.</text>
</comment>
<keyword evidence="5" id="KW-1185">Reference proteome</keyword>
<dbReference type="PANTHER" id="PTHR11895">
    <property type="entry name" value="TRANSAMIDASE"/>
    <property type="match status" value="1"/>
</dbReference>
<evidence type="ECO:0000256" key="1">
    <source>
        <dbReference type="ARBA" id="ARBA00009199"/>
    </source>
</evidence>
<comment type="caution">
    <text evidence="4">The sequence shown here is derived from an EMBL/GenBank/DDBJ whole genome shotgun (WGS) entry which is preliminary data.</text>
</comment>
<feature type="compositionally biased region" description="Low complexity" evidence="2">
    <location>
        <begin position="15"/>
        <end position="32"/>
    </location>
</feature>
<dbReference type="InterPro" id="IPR000120">
    <property type="entry name" value="Amidase"/>
</dbReference>
<evidence type="ECO:0000313" key="4">
    <source>
        <dbReference type="EMBL" id="TBW38964.1"/>
    </source>
</evidence>
<dbReference type="AlphaFoldDB" id="A0A4Q9VSJ9"/>
<dbReference type="OrthoDB" id="9777859at2"/>